<dbReference type="PANTHER" id="PTHR35891">
    <property type="entry name" value="THIOL:DISULFIDE INTERCHANGE PROTEIN DSBA"/>
    <property type="match status" value="1"/>
</dbReference>
<evidence type="ECO:0000256" key="2">
    <source>
        <dbReference type="ARBA" id="ARBA00022982"/>
    </source>
</evidence>
<keyword evidence="2" id="KW-0813">Transport</keyword>
<keyword evidence="2" id="KW-0249">Electron transport</keyword>
<dbReference type="AlphaFoldDB" id="A0A0P8CCJ0"/>
<dbReference type="InterPro" id="IPR050824">
    <property type="entry name" value="Thiol_disulfide_DsbA"/>
</dbReference>
<sequence>MAKKKQKIPEKKSGIQTIHIILALLVISALAIYFLNSGEKSTEKLPAGDYSKLSKPADITPSKVKIMEFMKFDCSHCYDLHKEMPQLLKKYGDKVEIKYISIVFPKQSTKSIEAYTIAEQMGKGEEMRDALFKAKFEQGMEVMESNIALETVAASIGLGTEFNQKLESGAAKNAANENLNLMKEYNVEGTPTVIVNGNLMVVPTVTNLDTVIGSLLSEQ</sequence>
<gene>
    <name evidence="5" type="ORF">MPEBLZ_00750</name>
</gene>
<evidence type="ECO:0000259" key="4">
    <source>
        <dbReference type="Pfam" id="PF13462"/>
    </source>
</evidence>
<keyword evidence="3" id="KW-0812">Transmembrane</keyword>
<keyword evidence="3" id="KW-1133">Transmembrane helix</keyword>
<keyword evidence="5" id="KW-0413">Isomerase</keyword>
<proteinExistence type="inferred from homology"/>
<feature type="transmembrane region" description="Helical" evidence="3">
    <location>
        <begin position="20"/>
        <end position="36"/>
    </location>
</feature>
<evidence type="ECO:0000256" key="3">
    <source>
        <dbReference type="SAM" id="Phobius"/>
    </source>
</evidence>
<name>A0A0P8CCJ0_9EURY</name>
<dbReference type="GO" id="GO:0016853">
    <property type="term" value="F:isomerase activity"/>
    <property type="evidence" value="ECO:0007669"/>
    <property type="project" value="UniProtKB-KW"/>
</dbReference>
<evidence type="ECO:0000256" key="1">
    <source>
        <dbReference type="ARBA" id="ARBA00007787"/>
    </source>
</evidence>
<protein>
    <submittedName>
        <fullName evidence="5">Periplasmic protein disulfide isomerase I</fullName>
    </submittedName>
</protein>
<dbReference type="InterPro" id="IPR036249">
    <property type="entry name" value="Thioredoxin-like_sf"/>
</dbReference>
<evidence type="ECO:0000313" key="5">
    <source>
        <dbReference type="EMBL" id="KPQ44657.1"/>
    </source>
</evidence>
<accession>A0A0P8CCJ0</accession>
<evidence type="ECO:0000313" key="6">
    <source>
        <dbReference type="Proteomes" id="UP000050360"/>
    </source>
</evidence>
<dbReference type="Gene3D" id="3.40.30.10">
    <property type="entry name" value="Glutaredoxin"/>
    <property type="match status" value="1"/>
</dbReference>
<comment type="caution">
    <text evidence="5">The sequence shown here is derived from an EMBL/GenBank/DDBJ whole genome shotgun (WGS) entry which is preliminary data.</text>
</comment>
<keyword evidence="3" id="KW-0472">Membrane</keyword>
<reference evidence="5 6" key="1">
    <citation type="submission" date="2015-09" db="EMBL/GenBank/DDBJ databases">
        <title>A metagenomics-based metabolic model of nitrate-dependent anaerobic oxidation of methane by Methanoperedens-like archaea.</title>
        <authorList>
            <person name="Arshad A."/>
            <person name="Speth D.R."/>
            <person name="De Graaf R.M."/>
            <person name="Op Den Camp H.J."/>
            <person name="Jetten M.S."/>
            <person name="Welte C.U."/>
        </authorList>
    </citation>
    <scope>NUCLEOTIDE SEQUENCE [LARGE SCALE GENOMIC DNA]</scope>
</reference>
<dbReference type="PATRIC" id="fig|1719120.3.peg.813"/>
<dbReference type="InterPro" id="IPR012336">
    <property type="entry name" value="Thioredoxin-like_fold"/>
</dbReference>
<dbReference type="Pfam" id="PF13462">
    <property type="entry name" value="Thioredoxin_4"/>
    <property type="match status" value="1"/>
</dbReference>
<dbReference type="SUPFAM" id="SSF52833">
    <property type="entry name" value="Thioredoxin-like"/>
    <property type="match status" value="1"/>
</dbReference>
<dbReference type="Proteomes" id="UP000050360">
    <property type="component" value="Unassembled WGS sequence"/>
</dbReference>
<organism evidence="5 6">
    <name type="scientific">Candidatus Methanoperedens nitratireducens</name>
    <dbReference type="NCBI Taxonomy" id="1392998"/>
    <lineage>
        <taxon>Archaea</taxon>
        <taxon>Methanobacteriati</taxon>
        <taxon>Methanobacteriota</taxon>
        <taxon>Stenosarchaea group</taxon>
        <taxon>Methanomicrobia</taxon>
        <taxon>Methanosarcinales</taxon>
        <taxon>ANME-2 cluster</taxon>
        <taxon>Candidatus Methanoperedentaceae</taxon>
        <taxon>Candidatus Methanoperedens</taxon>
    </lineage>
</organism>
<dbReference type="PANTHER" id="PTHR35891:SF3">
    <property type="entry name" value="THIOL:DISULFIDE INTERCHANGE PROTEIN DSBL"/>
    <property type="match status" value="1"/>
</dbReference>
<feature type="domain" description="Thioredoxin-like fold" evidence="4">
    <location>
        <begin position="62"/>
        <end position="200"/>
    </location>
</feature>
<dbReference type="EMBL" id="LKCM01000064">
    <property type="protein sequence ID" value="KPQ44657.1"/>
    <property type="molecule type" value="Genomic_DNA"/>
</dbReference>
<comment type="similarity">
    <text evidence="1">Belongs to the glutaredoxin family.</text>
</comment>